<dbReference type="GeneID" id="92364165"/>
<feature type="region of interest" description="Disordered" evidence="1">
    <location>
        <begin position="747"/>
        <end position="822"/>
    </location>
</feature>
<feature type="region of interest" description="Disordered" evidence="1">
    <location>
        <begin position="1525"/>
        <end position="1565"/>
    </location>
</feature>
<keyword evidence="3" id="KW-1185">Reference proteome</keyword>
<gene>
    <name evidence="2" type="ORF">LSCM4_08363</name>
</gene>
<feature type="compositionally biased region" description="Gly residues" evidence="1">
    <location>
        <begin position="899"/>
        <end position="914"/>
    </location>
</feature>
<feature type="compositionally biased region" description="Polar residues" evidence="1">
    <location>
        <begin position="886"/>
        <end position="895"/>
    </location>
</feature>
<name>A0A836KZ53_9TRYP</name>
<feature type="compositionally biased region" description="Polar residues" evidence="1">
    <location>
        <begin position="111"/>
        <end position="121"/>
    </location>
</feature>
<feature type="region of interest" description="Disordered" evidence="1">
    <location>
        <begin position="1028"/>
        <end position="1054"/>
    </location>
</feature>
<feature type="compositionally biased region" description="Basic and acidic residues" evidence="1">
    <location>
        <begin position="755"/>
        <end position="768"/>
    </location>
</feature>
<organism evidence="2 3">
    <name type="scientific">Leishmania orientalis</name>
    <dbReference type="NCBI Taxonomy" id="2249476"/>
    <lineage>
        <taxon>Eukaryota</taxon>
        <taxon>Discoba</taxon>
        <taxon>Euglenozoa</taxon>
        <taxon>Kinetoplastea</taxon>
        <taxon>Metakinetoplastina</taxon>
        <taxon>Trypanosomatida</taxon>
        <taxon>Trypanosomatidae</taxon>
        <taxon>Leishmaniinae</taxon>
        <taxon>Leishmania</taxon>
    </lineage>
</organism>
<dbReference type="Proteomes" id="UP000674143">
    <property type="component" value="Unassembled WGS sequence"/>
</dbReference>
<feature type="compositionally biased region" description="Low complexity" evidence="1">
    <location>
        <begin position="153"/>
        <end position="166"/>
    </location>
</feature>
<comment type="caution">
    <text evidence="2">The sequence shown here is derived from an EMBL/GenBank/DDBJ whole genome shotgun (WGS) entry which is preliminary data.</text>
</comment>
<protein>
    <submittedName>
        <fullName evidence="2">Uncharacterized protein</fullName>
    </submittedName>
</protein>
<dbReference type="EMBL" id="JAFHLR010000001">
    <property type="protein sequence ID" value="KAG5488285.1"/>
    <property type="molecule type" value="Genomic_DNA"/>
</dbReference>
<accession>A0A836KZ53</accession>
<feature type="region of interest" description="Disordered" evidence="1">
    <location>
        <begin position="883"/>
        <end position="919"/>
    </location>
</feature>
<dbReference type="RefSeq" id="XP_067066332.1">
    <property type="nucleotide sequence ID" value="XM_067210231.1"/>
</dbReference>
<proteinExistence type="predicted"/>
<evidence type="ECO:0000313" key="2">
    <source>
        <dbReference type="EMBL" id="KAG5488285.1"/>
    </source>
</evidence>
<feature type="compositionally biased region" description="Low complexity" evidence="1">
    <location>
        <begin position="26"/>
        <end position="36"/>
    </location>
</feature>
<sequence>MSGDYGDAKQREMTHVKDGDKKKHISSSSGSNVNGSDVAAPWLEDHGLWSSSSSLSQVTPTRPPRRTVDAGTTSAVRAAATPSRTSLLATPTPVHRHTQEHVRHSGAEVTAPTTVGSSTEVGSEAHGHNSPVATPQRQQLEGRDEEEGRQRSSCHALSASSSPSLPAHEDTGSRTAVCDGKRGGGGEAAGRSPELHRAGADGASDGAEKPSSVVLQPPPPLQHQHEGSALLPSLVPMPSSSSAKQSFATALPALGTGPLSPHVISHGEERASAKQQCTGVAAVPAVVTASARAPPDALPSSPLPRAWTSCAHSDLPARYRDVPGYYCTYCSYTVCTDCLPLTHLQEQSRLARISAPSSVSSSAASTSSTPGEMDWLDAVIASPATAVRGGGDHRHALQQRRLTEGDSLRNATTTSSSSTATAPLRCHLCRRGELVREEALLHEWCCEGPTPAARLHGGGSLVYDTENLHKYHFMRAQREKRLSSTEPLLAQVLAVSPATLGGDGCSGDPYARADGSAPCVTQSSLRSHHHHHHDAPRTVLGKHAAFGRDPLPSASFVPGRRSVLSRVGAEPSAAAALRDGTALPLDRCEEGGSFTFSVWNPRMETQLVWCAVNREAREEAPAYRHPHHHSASGHRGHGALPPSASVTPLFMWRCPPSLPGLTPRPFRVAVPYGLYAFANTHALALYVASDIFKKATTQLAAAAGGGDGTHHVQAHHQQLSSVKMVPSATLRALLIVNVMHHVATTPRPLLLGREPPAREPRPKSECHLNRQHPMQPPSSSTVARKRPRMDEGGAEGAEGGRSSAAPDAEASTSPPTADLQWPHGLASPELSLCVDHLLHGRSVAVYGIGSKYFFLHHVAQSAQLKHFTLFTVDASAGRGSGGVGNANRSAATSASVDPHGGGQSGRRSGGGGGSASAPGRVAAAPSIARQLIAVGSMLVKRVRSKALRAEMELLGHNSITPQRQALTEDARQLQQQTSCAAALPAERAALTGEEARSPAVARDVTSAMQRTLNASRTSTNPVDVVDVDSGSSSSDDEWRMNGALGNPRDRLRGADGVTVMPTHGTARELGRSPVAGSPQATATAATGMATPNTSRLKTQQHQCCSPSPMALATTPFSQRGTHCGGADASSPASSSLPLMSPVPAFFDVLQRTVFDSLEDDVAAGADDAVGDDALCRIVCAELPEYASSLHSLRLPPLSAAASSHRGSATSELTLRAPALRFASDAVRQLVLKSVRRRQSSRRCVQWVSLPSTTALAVLAEQMPLTTPAAPPRLYLSEAHQLRPGWSPPVLLVLHSVDLLDTEEAGLLLQLCAEFAYPHPHLQLLLSFDDPRWPLTPLAGALERMGVCAVQLRSLLLPRVHEMQYVSSVRLLTDSEVMAAGGAGSLGLKATGHGASAATGAGGLASAGGGSPLLHDTMRRVLFSLPPAFSGLLRILIDAQEAVGEGAKISVFVAKERFEQHGVMVSQGRLKALLQELTSNRIAQYDAAEHALTVMQPRKLRKVLDEVAVERNGAVSAAAATGAPAPYEFVSPHPPPLTCTTEERVSTGGRAHLSAGGAGGGEEGRT</sequence>
<evidence type="ECO:0000313" key="3">
    <source>
        <dbReference type="Proteomes" id="UP000674143"/>
    </source>
</evidence>
<feature type="compositionally biased region" description="Basic and acidic residues" evidence="1">
    <location>
        <begin position="1"/>
        <end position="21"/>
    </location>
</feature>
<feature type="compositionally biased region" description="Basic and acidic residues" evidence="1">
    <location>
        <begin position="97"/>
        <end position="106"/>
    </location>
</feature>
<feature type="region of interest" description="Disordered" evidence="1">
    <location>
        <begin position="1"/>
        <end position="226"/>
    </location>
</feature>
<feature type="compositionally biased region" description="Basic and acidic residues" evidence="1">
    <location>
        <begin position="140"/>
        <end position="150"/>
    </location>
</feature>
<reference evidence="3" key="1">
    <citation type="journal article" date="2021" name="Microbiol. Resour. Announc.">
        <title>LGAAP: Leishmaniinae Genome Assembly and Annotation Pipeline.</title>
        <authorList>
            <person name="Almutairi H."/>
            <person name="Urbaniak M.D."/>
            <person name="Bates M.D."/>
            <person name="Jariyapan N."/>
            <person name="Kwakye-Nuako G."/>
            <person name="Thomaz-Soccol V."/>
            <person name="Al-Salem W.S."/>
            <person name="Dillon R.J."/>
            <person name="Bates P.A."/>
            <person name="Gatherer D."/>
        </authorList>
    </citation>
    <scope>NUCLEOTIDE SEQUENCE [LARGE SCALE GENOMIC DNA]</scope>
</reference>
<dbReference type="KEGG" id="loi:92364165"/>
<evidence type="ECO:0000256" key="1">
    <source>
        <dbReference type="SAM" id="MobiDB-lite"/>
    </source>
</evidence>
<feature type="compositionally biased region" description="Gly residues" evidence="1">
    <location>
        <begin position="1555"/>
        <end position="1565"/>
    </location>
</feature>
<reference evidence="3" key="2">
    <citation type="journal article" date="2021" name="Sci. Data">
        <title>Chromosome-scale genome sequencing, assembly and annotation of six genomes from subfamily Leishmaniinae.</title>
        <authorList>
            <person name="Almutairi H."/>
            <person name="Urbaniak M.D."/>
            <person name="Bates M.D."/>
            <person name="Jariyapan N."/>
            <person name="Kwakye-Nuako G."/>
            <person name="Thomaz Soccol V."/>
            <person name="Al-Salem W.S."/>
            <person name="Dillon R.J."/>
            <person name="Bates P.A."/>
            <person name="Gatherer D."/>
        </authorList>
    </citation>
    <scope>NUCLEOTIDE SEQUENCE [LARGE SCALE GENOMIC DNA]</scope>
</reference>